<comment type="caution">
    <text evidence="6">The sequence shown here is derived from an EMBL/GenBank/DDBJ whole genome shotgun (WGS) entry which is preliminary data.</text>
</comment>
<dbReference type="InterPro" id="IPR044872">
    <property type="entry name" value="CcmK/CsoS1_BMC"/>
</dbReference>
<protein>
    <submittedName>
        <fullName evidence="6">BMC domain-containing protein</fullName>
    </submittedName>
</protein>
<dbReference type="InterPro" id="IPR050575">
    <property type="entry name" value="BMC_shell"/>
</dbReference>
<dbReference type="AlphaFoldDB" id="A0A928KQ46"/>
<keyword evidence="2" id="KW-1283">Bacterial microcompartment</keyword>
<accession>A0A928KQ46</accession>
<dbReference type="PANTHER" id="PTHR33941">
    <property type="entry name" value="PROPANEDIOL UTILIZATION PROTEIN PDUA"/>
    <property type="match status" value="1"/>
</dbReference>
<organism evidence="6 7">
    <name type="scientific">Faecalispora sporosphaeroides</name>
    <dbReference type="NCBI Taxonomy" id="1549"/>
    <lineage>
        <taxon>Bacteria</taxon>
        <taxon>Bacillati</taxon>
        <taxon>Bacillota</taxon>
        <taxon>Clostridia</taxon>
        <taxon>Eubacteriales</taxon>
        <taxon>Oscillospiraceae</taxon>
        <taxon>Faecalispora</taxon>
    </lineage>
</organism>
<dbReference type="SUPFAM" id="SSF143414">
    <property type="entry name" value="CcmK-like"/>
    <property type="match status" value="1"/>
</dbReference>
<dbReference type="Gene3D" id="3.30.70.1710">
    <property type="match status" value="1"/>
</dbReference>
<dbReference type="RefSeq" id="WP_326840017.1">
    <property type="nucleotide sequence ID" value="NZ_SVNY01000002.1"/>
</dbReference>
<reference evidence="6" key="1">
    <citation type="submission" date="2019-04" db="EMBL/GenBank/DDBJ databases">
        <title>Evolution of Biomass-Degrading Anaerobic Consortia Revealed by Metagenomics.</title>
        <authorList>
            <person name="Peng X."/>
        </authorList>
    </citation>
    <scope>NUCLEOTIDE SEQUENCE</scope>
    <source>
        <strain evidence="6">SIG551</strain>
    </source>
</reference>
<comment type="similarity">
    <text evidence="3">Belongs to the bacterial microcompartments protein family.</text>
</comment>
<dbReference type="InterPro" id="IPR000249">
    <property type="entry name" value="BMC_dom"/>
</dbReference>
<evidence type="ECO:0000256" key="1">
    <source>
        <dbReference type="ARBA" id="ARBA00024322"/>
    </source>
</evidence>
<feature type="region of interest" description="Disordered" evidence="4">
    <location>
        <begin position="87"/>
        <end position="282"/>
    </location>
</feature>
<feature type="compositionally biased region" description="Polar residues" evidence="4">
    <location>
        <begin position="273"/>
        <end position="282"/>
    </location>
</feature>
<evidence type="ECO:0000256" key="2">
    <source>
        <dbReference type="ARBA" id="ARBA00024446"/>
    </source>
</evidence>
<dbReference type="PROSITE" id="PS51930">
    <property type="entry name" value="BMC_2"/>
    <property type="match status" value="1"/>
</dbReference>
<evidence type="ECO:0000256" key="4">
    <source>
        <dbReference type="SAM" id="MobiDB-lite"/>
    </source>
</evidence>
<name>A0A928KQ46_9FIRM</name>
<dbReference type="PANTHER" id="PTHR33941:SF11">
    <property type="entry name" value="BACTERIAL MICROCOMPARTMENT SHELL PROTEIN PDUJ"/>
    <property type="match status" value="1"/>
</dbReference>
<sequence>MNDALGLVEIKGLAGAIAVADAMVKTANVGLIGIEKAKGFGWITIKVSGDVGAVTASVQTGRAVAEQNGQLVSFKVIPRPAPSIGELFCSPVAPQQEPPPENPGPGAPPPAEDLPPQDPQSEPLAQPEQTNTDEADGTTAGPVTAPVPPQASPKETAIPFEQAVPEQTESAAEPQPEETGKAELEAPPVEPLTEPAAPAAKQQASKQEASSVVDLQERQSAPETAVEKVVPTEVQPQISPVPEKKADPPVKKGRPARSPGRPSKNKKKPADAESQQPGEESR</sequence>
<comment type="subcellular location">
    <subcellularLocation>
        <location evidence="1">Bacterial microcompartment</location>
    </subcellularLocation>
</comment>
<evidence type="ECO:0000256" key="3">
    <source>
        <dbReference type="PROSITE-ProRule" id="PRU01278"/>
    </source>
</evidence>
<dbReference type="EMBL" id="SVNY01000002">
    <property type="protein sequence ID" value="MBE6832702.1"/>
    <property type="molecule type" value="Genomic_DNA"/>
</dbReference>
<feature type="domain" description="BMC" evidence="5">
    <location>
        <begin position="4"/>
        <end position="89"/>
    </location>
</feature>
<feature type="compositionally biased region" description="Low complexity" evidence="4">
    <location>
        <begin position="194"/>
        <end position="211"/>
    </location>
</feature>
<dbReference type="GO" id="GO:0031469">
    <property type="term" value="C:bacterial microcompartment"/>
    <property type="evidence" value="ECO:0007669"/>
    <property type="project" value="UniProtKB-SubCell"/>
</dbReference>
<dbReference type="Pfam" id="PF00936">
    <property type="entry name" value="BMC"/>
    <property type="match status" value="1"/>
</dbReference>
<dbReference type="SMART" id="SM00877">
    <property type="entry name" value="BMC"/>
    <property type="match status" value="1"/>
</dbReference>
<dbReference type="CDD" id="cd07056">
    <property type="entry name" value="BMC_PduK"/>
    <property type="match status" value="1"/>
</dbReference>
<gene>
    <name evidence="6" type="ORF">E7512_03835</name>
</gene>
<dbReference type="Proteomes" id="UP000754750">
    <property type="component" value="Unassembled WGS sequence"/>
</dbReference>
<evidence type="ECO:0000259" key="5">
    <source>
        <dbReference type="PROSITE" id="PS51930"/>
    </source>
</evidence>
<evidence type="ECO:0000313" key="7">
    <source>
        <dbReference type="Proteomes" id="UP000754750"/>
    </source>
</evidence>
<evidence type="ECO:0000313" key="6">
    <source>
        <dbReference type="EMBL" id="MBE6832702.1"/>
    </source>
</evidence>
<dbReference type="InterPro" id="IPR037233">
    <property type="entry name" value="CcmK-like_sf"/>
</dbReference>
<feature type="compositionally biased region" description="Pro residues" evidence="4">
    <location>
        <begin position="96"/>
        <end position="118"/>
    </location>
</feature>
<proteinExistence type="inferred from homology"/>